<dbReference type="InterPro" id="IPR001650">
    <property type="entry name" value="Helicase_C-like"/>
</dbReference>
<dbReference type="SMART" id="SM00490">
    <property type="entry name" value="HELICc"/>
    <property type="match status" value="1"/>
</dbReference>
<dbReference type="AlphaFoldDB" id="A0A9D1JZB2"/>
<evidence type="ECO:0000259" key="16">
    <source>
        <dbReference type="PROSITE" id="PS51192"/>
    </source>
</evidence>
<dbReference type="NCBIfam" id="NF008165">
    <property type="entry name" value="PRK10917.1-3"/>
    <property type="match status" value="1"/>
</dbReference>
<dbReference type="Pfam" id="PF00270">
    <property type="entry name" value="DEAD"/>
    <property type="match status" value="1"/>
</dbReference>
<organism evidence="18 19">
    <name type="scientific">Candidatus Galligastranaerophilus intestinavium</name>
    <dbReference type="NCBI Taxonomy" id="2840836"/>
    <lineage>
        <taxon>Bacteria</taxon>
        <taxon>Candidatus Galligastranaerophilus</taxon>
    </lineage>
</organism>
<evidence type="ECO:0000256" key="7">
    <source>
        <dbReference type="ARBA" id="ARBA00022840"/>
    </source>
</evidence>
<comment type="similarity">
    <text evidence="1 15">Belongs to the helicase family. RecG subfamily.</text>
</comment>
<dbReference type="Pfam" id="PF00271">
    <property type="entry name" value="Helicase_C"/>
    <property type="match status" value="1"/>
</dbReference>
<dbReference type="InterPro" id="IPR014001">
    <property type="entry name" value="Helicase_ATP-bd"/>
</dbReference>
<dbReference type="Pfam" id="PF19833">
    <property type="entry name" value="RecG_dom3_C"/>
    <property type="match status" value="1"/>
</dbReference>
<name>A0A9D1JZB2_9BACT</name>
<accession>A0A9D1JZB2</accession>
<comment type="caution">
    <text evidence="18">The sequence shown here is derived from an EMBL/GenBank/DDBJ whole genome shotgun (WGS) entry which is preliminary data.</text>
</comment>
<keyword evidence="7 15" id="KW-0067">ATP-binding</keyword>
<dbReference type="EC" id="5.6.2.4" evidence="13 15"/>
<keyword evidence="10 15" id="KW-0234">DNA repair</keyword>
<dbReference type="CDD" id="cd17992">
    <property type="entry name" value="DEXHc_RecG"/>
    <property type="match status" value="1"/>
</dbReference>
<keyword evidence="4 15" id="KW-0227">DNA damage</keyword>
<dbReference type="Pfam" id="PF17191">
    <property type="entry name" value="RecG_wedge"/>
    <property type="match status" value="1"/>
</dbReference>
<dbReference type="EMBL" id="DVJQ01000062">
    <property type="protein sequence ID" value="HIS74813.1"/>
    <property type="molecule type" value="Genomic_DNA"/>
</dbReference>
<evidence type="ECO:0000256" key="5">
    <source>
        <dbReference type="ARBA" id="ARBA00022801"/>
    </source>
</evidence>
<dbReference type="InterPro" id="IPR033454">
    <property type="entry name" value="RecG_wedge"/>
</dbReference>
<evidence type="ECO:0000256" key="13">
    <source>
        <dbReference type="ARBA" id="ARBA00034808"/>
    </source>
</evidence>
<dbReference type="GO" id="GO:0005524">
    <property type="term" value="F:ATP binding"/>
    <property type="evidence" value="ECO:0007669"/>
    <property type="project" value="UniProtKB-KW"/>
</dbReference>
<comment type="catalytic activity">
    <reaction evidence="12 15">
        <text>Couples ATP hydrolysis with the unwinding of duplex DNA by translocating in the 3'-5' direction.</text>
        <dbReference type="EC" id="5.6.2.4"/>
    </reaction>
</comment>
<evidence type="ECO:0000313" key="19">
    <source>
        <dbReference type="Proteomes" id="UP000886865"/>
    </source>
</evidence>
<dbReference type="InterPro" id="IPR045562">
    <property type="entry name" value="RecG_dom3_C"/>
</dbReference>
<dbReference type="SMART" id="SM00487">
    <property type="entry name" value="DEXDc"/>
    <property type="match status" value="1"/>
</dbReference>
<dbReference type="PANTHER" id="PTHR47964">
    <property type="entry name" value="ATP-DEPENDENT DNA HELICASE HOMOLOG RECG, CHLOROPLASTIC"/>
    <property type="match status" value="1"/>
</dbReference>
<evidence type="ECO:0000256" key="2">
    <source>
        <dbReference type="ARBA" id="ARBA00017846"/>
    </source>
</evidence>
<keyword evidence="8" id="KW-0238">DNA-binding</keyword>
<evidence type="ECO:0000256" key="4">
    <source>
        <dbReference type="ARBA" id="ARBA00022763"/>
    </source>
</evidence>
<comment type="function">
    <text evidence="15">Plays a critical role in recombination and DNA repair. Helps process Holliday junction intermediates to mature products by catalyzing branch migration. Has replication fork regression activity, unwinds stalled or blocked replication forks to make a HJ that can be resolved. Has a DNA unwinding activity characteristic of a DNA helicase with 3'-5' polarity.</text>
</comment>
<evidence type="ECO:0000313" key="18">
    <source>
        <dbReference type="EMBL" id="HIS74813.1"/>
    </source>
</evidence>
<dbReference type="GO" id="GO:0016787">
    <property type="term" value="F:hydrolase activity"/>
    <property type="evidence" value="ECO:0007669"/>
    <property type="project" value="UniProtKB-KW"/>
</dbReference>
<evidence type="ECO:0000256" key="6">
    <source>
        <dbReference type="ARBA" id="ARBA00022806"/>
    </source>
</evidence>
<dbReference type="InterPro" id="IPR011545">
    <property type="entry name" value="DEAD/DEAH_box_helicase_dom"/>
</dbReference>
<feature type="domain" description="Helicase ATP-binding" evidence="16">
    <location>
        <begin position="405"/>
        <end position="566"/>
    </location>
</feature>
<dbReference type="SUPFAM" id="SSF52540">
    <property type="entry name" value="P-loop containing nucleoside triphosphate hydrolases"/>
    <property type="match status" value="2"/>
</dbReference>
<dbReference type="PROSITE" id="PS51192">
    <property type="entry name" value="HELICASE_ATP_BIND_1"/>
    <property type="match status" value="1"/>
</dbReference>
<reference evidence="18" key="1">
    <citation type="submission" date="2020-10" db="EMBL/GenBank/DDBJ databases">
        <authorList>
            <person name="Gilroy R."/>
        </authorList>
    </citation>
    <scope>NUCLEOTIDE SEQUENCE</scope>
    <source>
        <strain evidence="18">CHK152-2871</strain>
    </source>
</reference>
<dbReference type="InterPro" id="IPR027417">
    <property type="entry name" value="P-loop_NTPase"/>
</dbReference>
<feature type="domain" description="Helicase C-terminal" evidence="17">
    <location>
        <begin position="585"/>
        <end position="745"/>
    </location>
</feature>
<evidence type="ECO:0000256" key="14">
    <source>
        <dbReference type="ARBA" id="ARBA00048988"/>
    </source>
</evidence>
<comment type="catalytic activity">
    <reaction evidence="14 15">
        <text>ATP + H2O = ADP + phosphate + H(+)</text>
        <dbReference type="Rhea" id="RHEA:13065"/>
        <dbReference type="ChEBI" id="CHEBI:15377"/>
        <dbReference type="ChEBI" id="CHEBI:15378"/>
        <dbReference type="ChEBI" id="CHEBI:30616"/>
        <dbReference type="ChEBI" id="CHEBI:43474"/>
        <dbReference type="ChEBI" id="CHEBI:456216"/>
        <dbReference type="EC" id="5.6.2.4"/>
    </reaction>
</comment>
<evidence type="ECO:0000256" key="8">
    <source>
        <dbReference type="ARBA" id="ARBA00023125"/>
    </source>
</evidence>
<evidence type="ECO:0000256" key="15">
    <source>
        <dbReference type="RuleBase" id="RU363016"/>
    </source>
</evidence>
<evidence type="ECO:0000256" key="3">
    <source>
        <dbReference type="ARBA" id="ARBA00022741"/>
    </source>
</evidence>
<evidence type="ECO:0000256" key="9">
    <source>
        <dbReference type="ARBA" id="ARBA00023172"/>
    </source>
</evidence>
<keyword evidence="3 15" id="KW-0547">Nucleotide-binding</keyword>
<dbReference type="Gene3D" id="2.40.50.140">
    <property type="entry name" value="Nucleic acid-binding proteins"/>
    <property type="match status" value="1"/>
</dbReference>
<keyword evidence="5 15" id="KW-0378">Hydrolase</keyword>
<dbReference type="PROSITE" id="PS51194">
    <property type="entry name" value="HELICASE_CTER"/>
    <property type="match status" value="1"/>
</dbReference>
<evidence type="ECO:0000256" key="10">
    <source>
        <dbReference type="ARBA" id="ARBA00023204"/>
    </source>
</evidence>
<sequence length="809" mass="91694">MEKFASFDEIHKKIIASCKIEMEHKYVDVTGKRTTFSKFVLSTLYTVLKKINKTERHRVEKLISHFEQYHIDSPSSRAYSVELLADTFAYFKKLIKPQIRIKKKEDVPQTKKPYTDDISEIEVQYIKGVGPKTALLFNKLNIYTVKDLLEYYPKRYVDYQGRVKIANLKIGELVTLFGTIKKVSAYLTLKKLTVLNVTISDGTGEITLNFFYKLKNRRMLERYKAQYPQGSSVIVFGTVKKDSYSGQITVDKPEIQVMTCDFCYEDDELISTGKIVPIYPLTENLNSKTLSGAIKSAIEKYCGKIEDPMPNFIKEKFNLISKGEAIRKIHLPKTQNEVEQARFRIVFEELFTLQLNLALIREANRKNTSIQLKIKQDGLVRKFIENLPFELTRAQKNAVDEIINDLNSQEPMQRLLQGDVGSGKTVVACIMLLCAIENGYQGAIMAPTEILASQHYKNFTQWLTPLNLSVGLFLGKHGTKVRKEMLTSLKNGQMHIAVGTHALIQEGVEFCNLGAVVIDEQHRFGVKQRSKLLTKGKYPQMLTMTATPIPRTLALTMHGDLDITTIDELPKGRLPVITTLVSAAGRKDAYKLIKEQIAQGHQAYIVYPLIDESETISAKNATQEAQKLQNGEFKGYRIGLLHGKLKACEKEQVMLDFKEKKYDILVSTTVVEVGVDVANATVMIIENAERFGLSQLHQLRGRVGRSDKQSYCILVSTSNSKQVRNRLKIMTQTNNGFIVAQKDLELRGPGEFLGTRQSGIPDFGLADLVGDVEILEKARECALDFIKNNDISDYPKLRDEVLKHNLFRG</sequence>
<keyword evidence="6 15" id="KW-0347">Helicase</keyword>
<evidence type="ECO:0000256" key="12">
    <source>
        <dbReference type="ARBA" id="ARBA00034617"/>
    </source>
</evidence>
<protein>
    <recommendedName>
        <fullName evidence="2 15">ATP-dependent DNA helicase RecG</fullName>
        <ecNumber evidence="13 15">5.6.2.4</ecNumber>
    </recommendedName>
</protein>
<proteinExistence type="inferred from homology"/>
<dbReference type="GO" id="GO:0006281">
    <property type="term" value="P:DNA repair"/>
    <property type="evidence" value="ECO:0007669"/>
    <property type="project" value="UniProtKB-UniRule"/>
</dbReference>
<keyword evidence="9 15" id="KW-0233">DNA recombination</keyword>
<dbReference type="NCBIfam" id="NF008168">
    <property type="entry name" value="PRK10917.2-2"/>
    <property type="match status" value="1"/>
</dbReference>
<dbReference type="InterPro" id="IPR047112">
    <property type="entry name" value="RecG/Mfd"/>
</dbReference>
<dbReference type="Gene3D" id="3.40.50.300">
    <property type="entry name" value="P-loop containing nucleotide triphosphate hydrolases"/>
    <property type="match status" value="2"/>
</dbReference>
<gene>
    <name evidence="18" type="primary">recG</name>
    <name evidence="18" type="ORF">IAA86_07315</name>
</gene>
<evidence type="ECO:0000259" key="17">
    <source>
        <dbReference type="PROSITE" id="PS51194"/>
    </source>
</evidence>
<dbReference type="CDD" id="cd04488">
    <property type="entry name" value="RecG_wedge_OBF"/>
    <property type="match status" value="1"/>
</dbReference>
<dbReference type="InterPro" id="IPR004609">
    <property type="entry name" value="ATP-dep_DNA_helicase_RecG"/>
</dbReference>
<dbReference type="PANTHER" id="PTHR47964:SF1">
    <property type="entry name" value="ATP-DEPENDENT DNA HELICASE HOMOLOG RECG, CHLOROPLASTIC"/>
    <property type="match status" value="1"/>
</dbReference>
<dbReference type="NCBIfam" id="TIGR00643">
    <property type="entry name" value="recG"/>
    <property type="match status" value="1"/>
</dbReference>
<evidence type="ECO:0000256" key="11">
    <source>
        <dbReference type="ARBA" id="ARBA00023235"/>
    </source>
</evidence>
<dbReference type="GO" id="GO:0043138">
    <property type="term" value="F:3'-5' DNA helicase activity"/>
    <property type="evidence" value="ECO:0007669"/>
    <property type="project" value="UniProtKB-EC"/>
</dbReference>
<keyword evidence="11" id="KW-0413">Isomerase</keyword>
<dbReference type="GO" id="GO:0003677">
    <property type="term" value="F:DNA binding"/>
    <property type="evidence" value="ECO:0007669"/>
    <property type="project" value="UniProtKB-KW"/>
</dbReference>
<dbReference type="SUPFAM" id="SSF50249">
    <property type="entry name" value="Nucleic acid-binding proteins"/>
    <property type="match status" value="1"/>
</dbReference>
<evidence type="ECO:0000256" key="1">
    <source>
        <dbReference type="ARBA" id="ARBA00007504"/>
    </source>
</evidence>
<dbReference type="GO" id="GO:0006310">
    <property type="term" value="P:DNA recombination"/>
    <property type="evidence" value="ECO:0007669"/>
    <property type="project" value="UniProtKB-UniRule"/>
</dbReference>
<dbReference type="Proteomes" id="UP000886865">
    <property type="component" value="Unassembled WGS sequence"/>
</dbReference>
<reference evidence="18" key="2">
    <citation type="journal article" date="2021" name="PeerJ">
        <title>Extensive microbial diversity within the chicken gut microbiome revealed by metagenomics and culture.</title>
        <authorList>
            <person name="Gilroy R."/>
            <person name="Ravi A."/>
            <person name="Getino M."/>
            <person name="Pursley I."/>
            <person name="Horton D.L."/>
            <person name="Alikhan N.F."/>
            <person name="Baker D."/>
            <person name="Gharbi K."/>
            <person name="Hall N."/>
            <person name="Watson M."/>
            <person name="Adriaenssens E.M."/>
            <person name="Foster-Nyarko E."/>
            <person name="Jarju S."/>
            <person name="Secka A."/>
            <person name="Antonio M."/>
            <person name="Oren A."/>
            <person name="Chaudhuri R.R."/>
            <person name="La Ragione R."/>
            <person name="Hildebrand F."/>
            <person name="Pallen M.J."/>
        </authorList>
    </citation>
    <scope>NUCLEOTIDE SEQUENCE</scope>
    <source>
        <strain evidence="18">CHK152-2871</strain>
    </source>
</reference>
<dbReference type="InterPro" id="IPR012340">
    <property type="entry name" value="NA-bd_OB-fold"/>
</dbReference>